<keyword evidence="5" id="KW-0472">Membrane</keyword>
<dbReference type="InterPro" id="IPR058624">
    <property type="entry name" value="MdtA-like_HH"/>
</dbReference>
<evidence type="ECO:0000259" key="9">
    <source>
        <dbReference type="Pfam" id="PF25944"/>
    </source>
</evidence>
<feature type="domain" description="Multidrug resistance protein MdtA-like beta-barrel" evidence="9">
    <location>
        <begin position="244"/>
        <end position="324"/>
    </location>
</feature>
<dbReference type="Pfam" id="PF25989">
    <property type="entry name" value="YknX_C"/>
    <property type="match status" value="1"/>
</dbReference>
<accession>A0ABU3S9I5</accession>
<dbReference type="Gene3D" id="2.40.420.20">
    <property type="match status" value="1"/>
</dbReference>
<evidence type="ECO:0000256" key="5">
    <source>
        <dbReference type="ARBA" id="ARBA00023136"/>
    </source>
</evidence>
<dbReference type="PANTHER" id="PTHR30469:SF36">
    <property type="entry name" value="BLL3903 PROTEIN"/>
    <property type="match status" value="1"/>
</dbReference>
<gene>
    <name evidence="11" type="ORF">RKE40_16235</name>
</gene>
<feature type="region of interest" description="Disordered" evidence="6">
    <location>
        <begin position="396"/>
        <end position="420"/>
    </location>
</feature>
<dbReference type="Proteomes" id="UP001254257">
    <property type="component" value="Unassembled WGS sequence"/>
</dbReference>
<evidence type="ECO:0000256" key="2">
    <source>
        <dbReference type="ARBA" id="ARBA00009477"/>
    </source>
</evidence>
<keyword evidence="12" id="KW-1185">Reference proteome</keyword>
<comment type="subcellular location">
    <subcellularLocation>
        <location evidence="1">Cell membrane</location>
    </subcellularLocation>
</comment>
<sequence>MARLSFGRLALFSAAGILAVGAALHYTGRPIPWPLDQVPFGKLVPTQAKPPAPVAATPGGRGGAGNRPPVTVVTAKAERRAMPVRLDAIGTVQAISSVNVRSRVDTQITEVAFKDGGYVKKGDVLFRLDSRLAEALIKQSEASVAKDRASLASAETDLRRAEELAKRDFATDQRLDTARTQVATLKAAIRGGEAAVEALKVQLSYYTILAPVSGRIGVAGLKEGNIAKTGDNSTVLVTINQTDPIYVAFAVAQRHLPDIRAAMAAGTAVVQATQQGGAKSAEGTIAVVDNLVDATTGTIQIRASFENADETLWPGALCQVRVTLRVDPEAVTVPREAIQTGQNGSFVFIVEDGLARARTVVVDRTVDDRVVIASGLSGGETVVVDGQLLLTEGARTIERNRDRGGQSPPPNQTSQRGSAG</sequence>
<dbReference type="InterPro" id="IPR058626">
    <property type="entry name" value="MdtA-like_b-barrel"/>
</dbReference>
<dbReference type="InterPro" id="IPR006143">
    <property type="entry name" value="RND_pump_MFP"/>
</dbReference>
<dbReference type="PANTHER" id="PTHR30469">
    <property type="entry name" value="MULTIDRUG RESISTANCE PROTEIN MDTA"/>
    <property type="match status" value="1"/>
</dbReference>
<dbReference type="Gene3D" id="2.40.30.170">
    <property type="match status" value="1"/>
</dbReference>
<evidence type="ECO:0000256" key="4">
    <source>
        <dbReference type="ARBA" id="ARBA00022519"/>
    </source>
</evidence>
<dbReference type="Pfam" id="PF25876">
    <property type="entry name" value="HH_MFP_RND"/>
    <property type="match status" value="1"/>
</dbReference>
<evidence type="ECO:0000313" key="11">
    <source>
        <dbReference type="EMBL" id="MDU0341448.1"/>
    </source>
</evidence>
<dbReference type="Gene3D" id="1.10.287.470">
    <property type="entry name" value="Helix hairpin bin"/>
    <property type="match status" value="1"/>
</dbReference>
<dbReference type="Pfam" id="PF25944">
    <property type="entry name" value="Beta-barrel_RND"/>
    <property type="match status" value="1"/>
</dbReference>
<feature type="domain" description="Multidrug resistance protein MdtA-like alpha-helical hairpin" evidence="7">
    <location>
        <begin position="138"/>
        <end position="205"/>
    </location>
</feature>
<dbReference type="InterPro" id="IPR058625">
    <property type="entry name" value="MdtA-like_BSH"/>
</dbReference>
<dbReference type="RefSeq" id="WP_316019267.1">
    <property type="nucleotide sequence ID" value="NZ_JAWDID010000024.1"/>
</dbReference>
<evidence type="ECO:0000256" key="3">
    <source>
        <dbReference type="ARBA" id="ARBA00022475"/>
    </source>
</evidence>
<keyword evidence="3" id="KW-1003">Cell membrane</keyword>
<comment type="similarity">
    <text evidence="2">Belongs to the membrane fusion protein (MFP) (TC 8.A.1) family.</text>
</comment>
<feature type="domain" description="Multidrug resistance protein MdtA-like barrel-sandwich hybrid" evidence="8">
    <location>
        <begin position="97"/>
        <end position="238"/>
    </location>
</feature>
<dbReference type="EMBL" id="JAWDID010000024">
    <property type="protein sequence ID" value="MDU0341448.1"/>
    <property type="molecule type" value="Genomic_DNA"/>
</dbReference>
<evidence type="ECO:0000256" key="1">
    <source>
        <dbReference type="ARBA" id="ARBA00004236"/>
    </source>
</evidence>
<dbReference type="Gene3D" id="2.40.50.100">
    <property type="match status" value="1"/>
</dbReference>
<feature type="domain" description="YknX-like C-terminal permuted SH3-like" evidence="10">
    <location>
        <begin position="330"/>
        <end position="394"/>
    </location>
</feature>
<keyword evidence="4" id="KW-0997">Cell inner membrane</keyword>
<reference evidence="11 12" key="1">
    <citation type="submission" date="2023-09" db="EMBL/GenBank/DDBJ databases">
        <title>Whole genome shotgun sequencing (WGS) of Bosea sp. ZW T0_25, isolated from stored onions (Allium cepa).</title>
        <authorList>
            <person name="Stoll D.A."/>
            <person name="Huch M."/>
        </authorList>
    </citation>
    <scope>NUCLEOTIDE SEQUENCE [LARGE SCALE GENOMIC DNA]</scope>
    <source>
        <strain evidence="11 12">ZW T0_25</strain>
    </source>
</reference>
<dbReference type="NCBIfam" id="TIGR01730">
    <property type="entry name" value="RND_mfp"/>
    <property type="match status" value="1"/>
</dbReference>
<evidence type="ECO:0000259" key="10">
    <source>
        <dbReference type="Pfam" id="PF25989"/>
    </source>
</evidence>
<name>A0ABU3S9I5_9HYPH</name>
<evidence type="ECO:0000313" key="12">
    <source>
        <dbReference type="Proteomes" id="UP001254257"/>
    </source>
</evidence>
<protein>
    <submittedName>
        <fullName evidence="11">Efflux RND transporter periplasmic adaptor subunit</fullName>
    </submittedName>
</protein>
<organism evidence="11 12">
    <name type="scientific">Bosea rubneri</name>
    <dbReference type="NCBI Taxonomy" id="3075434"/>
    <lineage>
        <taxon>Bacteria</taxon>
        <taxon>Pseudomonadati</taxon>
        <taxon>Pseudomonadota</taxon>
        <taxon>Alphaproteobacteria</taxon>
        <taxon>Hyphomicrobiales</taxon>
        <taxon>Boseaceae</taxon>
        <taxon>Bosea</taxon>
    </lineage>
</organism>
<dbReference type="SUPFAM" id="SSF111369">
    <property type="entry name" value="HlyD-like secretion proteins"/>
    <property type="match status" value="1"/>
</dbReference>
<evidence type="ECO:0000259" key="7">
    <source>
        <dbReference type="Pfam" id="PF25876"/>
    </source>
</evidence>
<comment type="caution">
    <text evidence="11">The sequence shown here is derived from an EMBL/GenBank/DDBJ whole genome shotgun (WGS) entry which is preliminary data.</text>
</comment>
<evidence type="ECO:0000259" key="8">
    <source>
        <dbReference type="Pfam" id="PF25917"/>
    </source>
</evidence>
<dbReference type="InterPro" id="IPR058637">
    <property type="entry name" value="YknX-like_C"/>
</dbReference>
<proteinExistence type="inferred from homology"/>
<evidence type="ECO:0000256" key="6">
    <source>
        <dbReference type="SAM" id="MobiDB-lite"/>
    </source>
</evidence>
<feature type="region of interest" description="Disordered" evidence="6">
    <location>
        <begin position="49"/>
        <end position="69"/>
    </location>
</feature>
<dbReference type="Pfam" id="PF25917">
    <property type="entry name" value="BSH_RND"/>
    <property type="match status" value="1"/>
</dbReference>